<organism evidence="3 4">
    <name type="scientific">Plectosphaerella cucumerina</name>
    <dbReference type="NCBI Taxonomy" id="40658"/>
    <lineage>
        <taxon>Eukaryota</taxon>
        <taxon>Fungi</taxon>
        <taxon>Dikarya</taxon>
        <taxon>Ascomycota</taxon>
        <taxon>Pezizomycotina</taxon>
        <taxon>Sordariomycetes</taxon>
        <taxon>Hypocreomycetidae</taxon>
        <taxon>Glomerellales</taxon>
        <taxon>Plectosphaerellaceae</taxon>
        <taxon>Plectosphaerella</taxon>
    </lineage>
</organism>
<dbReference type="InterPro" id="IPR005545">
    <property type="entry name" value="YCII"/>
</dbReference>
<accession>A0A8K0T5H4</accession>
<dbReference type="Gene3D" id="3.30.70.1060">
    <property type="entry name" value="Dimeric alpha+beta barrel"/>
    <property type="match status" value="1"/>
</dbReference>
<feature type="region of interest" description="Disordered" evidence="1">
    <location>
        <begin position="119"/>
        <end position="142"/>
    </location>
</feature>
<evidence type="ECO:0000256" key="1">
    <source>
        <dbReference type="SAM" id="MobiDB-lite"/>
    </source>
</evidence>
<dbReference type="EMBL" id="JAGPXD010000007">
    <property type="protein sequence ID" value="KAH7347541.1"/>
    <property type="molecule type" value="Genomic_DNA"/>
</dbReference>
<dbReference type="SUPFAM" id="SSF54909">
    <property type="entry name" value="Dimeric alpha+beta barrel"/>
    <property type="match status" value="1"/>
</dbReference>
<feature type="domain" description="YCII-related" evidence="2">
    <location>
        <begin position="3"/>
        <end position="115"/>
    </location>
</feature>
<feature type="compositionally biased region" description="Basic and acidic residues" evidence="1">
    <location>
        <begin position="128"/>
        <end position="142"/>
    </location>
</feature>
<comment type="caution">
    <text evidence="3">The sequence shown here is derived from an EMBL/GenBank/DDBJ whole genome shotgun (WGS) entry which is preliminary data.</text>
</comment>
<dbReference type="InterPro" id="IPR011008">
    <property type="entry name" value="Dimeric_a/b-barrel"/>
</dbReference>
<proteinExistence type="predicted"/>
<name>A0A8K0T5H4_9PEZI</name>
<keyword evidence="4" id="KW-1185">Reference proteome</keyword>
<gene>
    <name evidence="3" type="ORF">B0T11DRAFT_291459</name>
</gene>
<evidence type="ECO:0000313" key="4">
    <source>
        <dbReference type="Proteomes" id="UP000813385"/>
    </source>
</evidence>
<dbReference type="Pfam" id="PF03795">
    <property type="entry name" value="YCII"/>
    <property type="match status" value="1"/>
</dbReference>
<reference evidence="3" key="1">
    <citation type="journal article" date="2021" name="Nat. Commun.">
        <title>Genetic determinants of endophytism in the Arabidopsis root mycobiome.</title>
        <authorList>
            <person name="Mesny F."/>
            <person name="Miyauchi S."/>
            <person name="Thiergart T."/>
            <person name="Pickel B."/>
            <person name="Atanasova L."/>
            <person name="Karlsson M."/>
            <person name="Huettel B."/>
            <person name="Barry K.W."/>
            <person name="Haridas S."/>
            <person name="Chen C."/>
            <person name="Bauer D."/>
            <person name="Andreopoulos W."/>
            <person name="Pangilinan J."/>
            <person name="LaButti K."/>
            <person name="Riley R."/>
            <person name="Lipzen A."/>
            <person name="Clum A."/>
            <person name="Drula E."/>
            <person name="Henrissat B."/>
            <person name="Kohler A."/>
            <person name="Grigoriev I.V."/>
            <person name="Martin F.M."/>
            <person name="Hacquard S."/>
        </authorList>
    </citation>
    <scope>NUCLEOTIDE SEQUENCE</scope>
    <source>
        <strain evidence="3">MPI-CAGE-AT-0016</strain>
    </source>
</reference>
<dbReference type="Proteomes" id="UP000813385">
    <property type="component" value="Unassembled WGS sequence"/>
</dbReference>
<dbReference type="PANTHER" id="PTHR35174">
    <property type="entry name" value="BLL7171 PROTEIN-RELATED"/>
    <property type="match status" value="1"/>
</dbReference>
<dbReference type="OrthoDB" id="3933054at2759"/>
<evidence type="ECO:0000259" key="2">
    <source>
        <dbReference type="Pfam" id="PF03795"/>
    </source>
</evidence>
<sequence>MPRYAILIKATLTTEGKGTAAPDTLEAIGKFNEEMVAAGILLGGEGLRPTSEGYRVRFSAGDDAPSVVNGPFDLKEQSTISGWWVIKVKDGEEALSWARRIPFRGSQNAEVEVRRLSEMEDFDMTEEQQDRETKLRAEVEGR</sequence>
<evidence type="ECO:0000313" key="3">
    <source>
        <dbReference type="EMBL" id="KAH7347541.1"/>
    </source>
</evidence>
<dbReference type="AlphaFoldDB" id="A0A8K0T5H4"/>
<protein>
    <recommendedName>
        <fullName evidence="2">YCII-related domain-containing protein</fullName>
    </recommendedName>
</protein>